<dbReference type="GO" id="GO:0031012">
    <property type="term" value="C:extracellular matrix"/>
    <property type="evidence" value="ECO:0007669"/>
    <property type="project" value="InterPro"/>
</dbReference>
<dbReference type="EMBL" id="CYSB01000047">
    <property type="protein sequence ID" value="CUH70102.1"/>
    <property type="molecule type" value="Genomic_DNA"/>
</dbReference>
<keyword evidence="5" id="KW-0645">Protease</keyword>
<dbReference type="Gene3D" id="2.150.10.10">
    <property type="entry name" value="Serralysin-like metalloprotease, C-terminal"/>
    <property type="match status" value="4"/>
</dbReference>
<dbReference type="InterPro" id="IPR001343">
    <property type="entry name" value="Hemolysn_Ca-bd"/>
</dbReference>
<dbReference type="InterPro" id="IPR018511">
    <property type="entry name" value="Hemolysin-typ_Ca-bd_CS"/>
</dbReference>
<evidence type="ECO:0000256" key="8">
    <source>
        <dbReference type="ARBA" id="ARBA00022801"/>
    </source>
</evidence>
<keyword evidence="9" id="KW-0862">Zinc</keyword>
<dbReference type="InterPro" id="IPR011049">
    <property type="entry name" value="Serralysin-like_metalloprot_C"/>
</dbReference>
<dbReference type="InterPro" id="IPR034033">
    <property type="entry name" value="Serralysin-like"/>
</dbReference>
<evidence type="ECO:0000313" key="13">
    <source>
        <dbReference type="Proteomes" id="UP000051086"/>
    </source>
</evidence>
<dbReference type="GO" id="GO:0004222">
    <property type="term" value="F:metalloendopeptidase activity"/>
    <property type="evidence" value="ECO:0007669"/>
    <property type="project" value="InterPro"/>
</dbReference>
<dbReference type="SUPFAM" id="SSF51120">
    <property type="entry name" value="beta-Roll"/>
    <property type="match status" value="3"/>
</dbReference>
<evidence type="ECO:0000256" key="7">
    <source>
        <dbReference type="ARBA" id="ARBA00022737"/>
    </source>
</evidence>
<evidence type="ECO:0000256" key="4">
    <source>
        <dbReference type="ARBA" id="ARBA00022525"/>
    </source>
</evidence>
<evidence type="ECO:0000313" key="11">
    <source>
        <dbReference type="EMBL" id="CUH70102.1"/>
    </source>
</evidence>
<dbReference type="InterPro" id="IPR050557">
    <property type="entry name" value="RTX_toxin/Mannuronan_C5-epim"/>
</dbReference>
<comment type="cofactor">
    <cofactor evidence="1">
        <name>Ca(2+)</name>
        <dbReference type="ChEBI" id="CHEBI:29108"/>
    </cofactor>
</comment>
<gene>
    <name evidence="12" type="primary">prtC</name>
    <name evidence="11" type="ORF">TL5118_04077</name>
    <name evidence="12" type="ORF">TL5120_03070</name>
</gene>
<name>A0A0P1FVY6_9RHOB</name>
<keyword evidence="13" id="KW-1185">Reference proteome</keyword>
<accession>A0A0P1FVY6</accession>
<protein>
    <submittedName>
        <fullName evidence="12">Serralysin C</fullName>
        <ecNumber evidence="12">3.4.24.40</ecNumber>
    </submittedName>
</protein>
<dbReference type="GO" id="GO:0008270">
    <property type="term" value="F:zinc ion binding"/>
    <property type="evidence" value="ECO:0007669"/>
    <property type="project" value="InterPro"/>
</dbReference>
<dbReference type="Gene3D" id="3.40.390.10">
    <property type="entry name" value="Collagenase (Catalytic Domain)"/>
    <property type="match status" value="1"/>
</dbReference>
<dbReference type="Proteomes" id="UP000051887">
    <property type="component" value="Unassembled WGS sequence"/>
</dbReference>
<evidence type="ECO:0000256" key="1">
    <source>
        <dbReference type="ARBA" id="ARBA00001913"/>
    </source>
</evidence>
<reference evidence="11 13" key="2">
    <citation type="submission" date="2015-09" db="EMBL/GenBank/DDBJ databases">
        <authorList>
            <person name="Rodrigo-Torres L."/>
            <person name="Arahal D.R."/>
        </authorList>
    </citation>
    <scope>NUCLEOTIDE SEQUENCE [LARGE SCALE GENOMIC DNA]</scope>
    <source>
        <strain evidence="11 13">CECT 5118</strain>
    </source>
</reference>
<dbReference type="InterPro" id="IPR006026">
    <property type="entry name" value="Peptidase_Metallo"/>
</dbReference>
<dbReference type="InterPro" id="IPR001818">
    <property type="entry name" value="Pept_M10_metallopeptidase"/>
</dbReference>
<feature type="domain" description="Peptidase metallopeptidase" evidence="10">
    <location>
        <begin position="188"/>
        <end position="331"/>
    </location>
</feature>
<keyword evidence="7" id="KW-0677">Repeat</keyword>
<evidence type="ECO:0000256" key="9">
    <source>
        <dbReference type="ARBA" id="ARBA00022833"/>
    </source>
</evidence>
<dbReference type="SUPFAM" id="SSF55486">
    <property type="entry name" value="Metalloproteases ('zincins'), catalytic domain"/>
    <property type="match status" value="1"/>
</dbReference>
<dbReference type="PANTHER" id="PTHR38340">
    <property type="entry name" value="S-LAYER PROTEIN"/>
    <property type="match status" value="1"/>
</dbReference>
<keyword evidence="6" id="KW-0479">Metal-binding</keyword>
<sequence>MCLMCSVTQTFDPARHVDGGQSDSPFDPALWGTDAGDLATDGTIVSRATISEGDDASASTATNYSMSVDDTFNGSIDSAGDRDWVAITLEAGETYSFYQTGLSGGLSDPYLRLYDATGSQLAYDDDSGGGLNARLVYTAETSGTYYIAAGSFDDGSTGAYQLKVTTSRGAELDTLAGYLTDGYWQDQGYGRHAFNTSGSNEITVNLTGLTAEGQQFARWALEAWEMVADLDFREVSSGGQITFDDEQSGAYASSSTSGGNTISANINVSRNWIAGDGTRTDSYSFATYIHEIGHALGLGHQGNYNGSASFASDALFANDSWQLSVMSYFDQTENPNTNASRAAVVSAMMADIIAVQDLYGAAGASSITAGNTTWGANSNLGGYWGQMFSAWSSGSTNAAYGGGAITFTIFDQGGTDRLDLNFSTTNNAIDMRDQHFSDVGGLTGNIGIARGTVLEELINGSGHDTVLGNSADNRVWGRAGNDQIDGAAGSDVLYGEAGNDTLIGGDGNDSLYGGWNHDNLSGGDGNDRVWGGMGRDTVDLGNGNDAYWDTSQSGENGMDTISGGQGNDSIRSGGGNDVQYGGNGYDRMWGGNGNDTLSGDNGRDRAYLGNGNDTYLDNAQTGVHGGDRIWAGGGNDTIHLGGGDDTVNGGAGADTFIFNGSVIEDDRIVDYVTGTDALEFDDTLWGGSTLSAAQVVSTYASVVDGQVVFDFSAAGTITLTNISSLTGLSDDLSIF</sequence>
<dbReference type="AlphaFoldDB" id="A0A0P1FVY6"/>
<dbReference type="SMART" id="SM00235">
    <property type="entry name" value="ZnMc"/>
    <property type="match status" value="1"/>
</dbReference>
<dbReference type="EMBL" id="CYSC01000037">
    <property type="protein sequence ID" value="CUH73263.1"/>
    <property type="molecule type" value="Genomic_DNA"/>
</dbReference>
<comment type="subcellular location">
    <subcellularLocation>
        <location evidence="2">Secreted</location>
    </subcellularLocation>
</comment>
<dbReference type="Gene3D" id="2.60.120.380">
    <property type="match status" value="1"/>
</dbReference>
<keyword evidence="4" id="KW-0964">Secreted</keyword>
<evidence type="ECO:0000256" key="6">
    <source>
        <dbReference type="ARBA" id="ARBA00022723"/>
    </source>
</evidence>
<proteinExistence type="inferred from homology"/>
<dbReference type="Pfam" id="PF00413">
    <property type="entry name" value="Peptidase_M10"/>
    <property type="match status" value="1"/>
</dbReference>
<dbReference type="GO" id="GO:0005615">
    <property type="term" value="C:extracellular space"/>
    <property type="evidence" value="ECO:0007669"/>
    <property type="project" value="InterPro"/>
</dbReference>
<dbReference type="InterPro" id="IPR024079">
    <property type="entry name" value="MetalloPept_cat_dom_sf"/>
</dbReference>
<dbReference type="PRINTS" id="PR00313">
    <property type="entry name" value="CABNDNGRPT"/>
</dbReference>
<dbReference type="CDD" id="cd04277">
    <property type="entry name" value="ZnMc_serralysin_like"/>
    <property type="match status" value="1"/>
</dbReference>
<evidence type="ECO:0000259" key="10">
    <source>
        <dbReference type="SMART" id="SM00235"/>
    </source>
</evidence>
<evidence type="ECO:0000256" key="5">
    <source>
        <dbReference type="ARBA" id="ARBA00022670"/>
    </source>
</evidence>
<dbReference type="PANTHER" id="PTHR38340:SF1">
    <property type="entry name" value="S-LAYER PROTEIN"/>
    <property type="match status" value="1"/>
</dbReference>
<reference evidence="12 14" key="1">
    <citation type="submission" date="2015-09" db="EMBL/GenBank/DDBJ databases">
        <authorList>
            <consortium name="Swine Surveillance"/>
        </authorList>
    </citation>
    <scope>NUCLEOTIDE SEQUENCE [LARGE SCALE GENOMIC DNA]</scope>
    <source>
        <strain evidence="12 14">5120</strain>
    </source>
</reference>
<dbReference type="GO" id="GO:0006508">
    <property type="term" value="P:proteolysis"/>
    <property type="evidence" value="ECO:0007669"/>
    <property type="project" value="UniProtKB-KW"/>
</dbReference>
<evidence type="ECO:0000256" key="3">
    <source>
        <dbReference type="ARBA" id="ARBA00009490"/>
    </source>
</evidence>
<dbReference type="EC" id="3.4.24.40" evidence="12"/>
<evidence type="ECO:0000256" key="2">
    <source>
        <dbReference type="ARBA" id="ARBA00004613"/>
    </source>
</evidence>
<dbReference type="GO" id="GO:0005509">
    <property type="term" value="F:calcium ion binding"/>
    <property type="evidence" value="ECO:0007669"/>
    <property type="project" value="InterPro"/>
</dbReference>
<dbReference type="OrthoDB" id="733404at2"/>
<dbReference type="Proteomes" id="UP000051086">
    <property type="component" value="Unassembled WGS sequence"/>
</dbReference>
<evidence type="ECO:0000313" key="12">
    <source>
        <dbReference type="EMBL" id="CUH73263.1"/>
    </source>
</evidence>
<dbReference type="RefSeq" id="WP_058244418.1">
    <property type="nucleotide sequence ID" value="NZ_CYSB01000047.1"/>
</dbReference>
<organism evidence="12 14">
    <name type="scientific">Thalassovita autumnalis</name>
    <dbReference type="NCBI Taxonomy" id="2072972"/>
    <lineage>
        <taxon>Bacteria</taxon>
        <taxon>Pseudomonadati</taxon>
        <taxon>Pseudomonadota</taxon>
        <taxon>Alphaproteobacteria</taxon>
        <taxon>Rhodobacterales</taxon>
        <taxon>Roseobacteraceae</taxon>
        <taxon>Thalassovita</taxon>
    </lineage>
</organism>
<dbReference type="Pfam" id="PF00353">
    <property type="entry name" value="HemolysinCabind"/>
    <property type="match status" value="3"/>
</dbReference>
<comment type="similarity">
    <text evidence="3">Belongs to the peptidase M10B family.</text>
</comment>
<evidence type="ECO:0000313" key="14">
    <source>
        <dbReference type="Proteomes" id="UP000051887"/>
    </source>
</evidence>
<dbReference type="SUPFAM" id="SSF89260">
    <property type="entry name" value="Collagen-binding domain"/>
    <property type="match status" value="1"/>
</dbReference>
<dbReference type="InterPro" id="IPR013858">
    <property type="entry name" value="Peptidase_M10B_C"/>
</dbReference>
<dbReference type="PROSITE" id="PS00330">
    <property type="entry name" value="HEMOLYSIN_CALCIUM"/>
    <property type="match status" value="1"/>
</dbReference>
<dbReference type="Pfam" id="PF08548">
    <property type="entry name" value="Peptidase_M10_C"/>
    <property type="match status" value="1"/>
</dbReference>
<keyword evidence="8 12" id="KW-0378">Hydrolase</keyword>